<dbReference type="EMBL" id="JAKLTR010000006">
    <property type="protein sequence ID" value="MCG2614810.1"/>
    <property type="molecule type" value="Genomic_DNA"/>
</dbReference>
<protein>
    <submittedName>
        <fullName evidence="3">DUF6298 domain-containing protein</fullName>
    </submittedName>
</protein>
<comment type="caution">
    <text evidence="3">The sequence shown here is derived from an EMBL/GenBank/DDBJ whole genome shotgun (WGS) entry which is preliminary data.</text>
</comment>
<dbReference type="Proteomes" id="UP001165367">
    <property type="component" value="Unassembled WGS sequence"/>
</dbReference>
<sequence>MNRSIRNRRLNRKSILISTAFLAVQGSLLAQKPVKPKPPLYVESGKLAYTPDSLGNRIPDFSYCGYKAGEQAIPTVAVKIVVPAKPGDATARIQLAIDHVSKLPVGADGFRGAVLLAKGIHHIEGSLRIKTDGVVIRGTGMGDDGTILLAAGKDRSTLIIVEGKNDLAASTDTARISDKYVPVNSNSFTVNSAKGVVKGDRIIVSRPSTREWIATLGTEHFGGGITSLGWKPGQRMVNWKRTVTNVSGNTITVDAPLTTALDATYGGGNVVKFQWNGQLQNTGVENLQLASTYDATNPKDEAHRWIAISIDNARDAWVRRVSFKYFAGSAVALFDNTERITVEDCISTNPVSEIGGERRNTFFTSGQQTLFQRCYAANGMHDFAIGFCAPGPNAFVQCESNRPFGFSGGIDSWASGVLFDIVNVDGHAISLLNRGQDGQGAGWNIANGVLWNCTAARIDCYQPPTAQNWAFGSWSQFAGDGYWGESNNSVQPRSLYYAQLKERIGKSVDNRAVIMDIGGEASSSPTVAQATLMTTAAKDPMITLPQFIEAYVKQTPLDLDPRGSKNIDDVAKVNLLTSPKAPALQVKNGWLLRGEQVMTGKRLSVPWWNGSAKPYALNKASNAITRFVPGRTGKGLTDDLDSVVNEMTQTNTVAVEQNYALWYERRRDDHERIRRMDGEVWAPFYELPFARSGKDTAWDGLSKYDLTKYNHWYWNRLKKFADLADQNGLLLVHQNYFQHNIIEAGAHYADFPWRPANNINNTGFPEPVPYAGDKRIFMAEQFYDTTHAVRRDLHKRYIRQCLDNFVDNNGVIQFIGEEFTGPLPFVQFWINTIKEWERETGRKALIGLSVTKDVQDAILQDPVYASVINIIDIRYWHYQADGSAYAPKGGENLAPRQHARLLKPKSTSPAQVYRAVKEYRTKYPEQAVIYSGDSYDRNGWAALMAGGSLPNLLVEDKQFLDAAAAMQPAGNDGTDQWILQDKYAGLIVYNKTPTVTVDLAGSPGNFEVIWVNTTTGKLQKEKKIVKGGESTTVQKPGSADWVLWLKKK</sequence>
<dbReference type="Pfam" id="PF19815">
    <property type="entry name" value="DUF6298"/>
    <property type="match status" value="1"/>
</dbReference>
<feature type="chain" id="PRO_5047174503" evidence="1">
    <location>
        <begin position="31"/>
        <end position="1048"/>
    </location>
</feature>
<accession>A0ABS9KR48</accession>
<evidence type="ECO:0000259" key="2">
    <source>
        <dbReference type="Pfam" id="PF19815"/>
    </source>
</evidence>
<keyword evidence="1" id="KW-0732">Signal</keyword>
<keyword evidence="4" id="KW-1185">Reference proteome</keyword>
<dbReference type="Gene3D" id="2.160.20.10">
    <property type="entry name" value="Single-stranded right-handed beta-helix, Pectin lyase-like"/>
    <property type="match status" value="1"/>
</dbReference>
<proteinExistence type="predicted"/>
<dbReference type="SUPFAM" id="SSF51126">
    <property type="entry name" value="Pectin lyase-like"/>
    <property type="match status" value="1"/>
</dbReference>
<evidence type="ECO:0000256" key="1">
    <source>
        <dbReference type="SAM" id="SignalP"/>
    </source>
</evidence>
<feature type="domain" description="DUF6298" evidence="2">
    <location>
        <begin position="481"/>
        <end position="966"/>
    </location>
</feature>
<name>A0ABS9KR48_9BACT</name>
<feature type="signal peptide" evidence="1">
    <location>
        <begin position="1"/>
        <end position="30"/>
    </location>
</feature>
<evidence type="ECO:0000313" key="3">
    <source>
        <dbReference type="EMBL" id="MCG2614810.1"/>
    </source>
</evidence>
<organism evidence="3 4">
    <name type="scientific">Terrimonas ginsenosidimutans</name>
    <dbReference type="NCBI Taxonomy" id="2908004"/>
    <lineage>
        <taxon>Bacteria</taxon>
        <taxon>Pseudomonadati</taxon>
        <taxon>Bacteroidota</taxon>
        <taxon>Chitinophagia</taxon>
        <taxon>Chitinophagales</taxon>
        <taxon>Chitinophagaceae</taxon>
        <taxon>Terrimonas</taxon>
    </lineage>
</organism>
<dbReference type="InterPro" id="IPR012334">
    <property type="entry name" value="Pectin_lyas_fold"/>
</dbReference>
<dbReference type="InterPro" id="IPR046265">
    <property type="entry name" value="DUF6298"/>
</dbReference>
<gene>
    <name evidence="3" type="ORF">LZZ85_10980</name>
</gene>
<evidence type="ECO:0000313" key="4">
    <source>
        <dbReference type="Proteomes" id="UP001165367"/>
    </source>
</evidence>
<dbReference type="InterPro" id="IPR011050">
    <property type="entry name" value="Pectin_lyase_fold/virulence"/>
</dbReference>
<reference evidence="3" key="1">
    <citation type="submission" date="2022-01" db="EMBL/GenBank/DDBJ databases">
        <authorList>
            <person name="Jo J.-H."/>
            <person name="Im W.-T."/>
        </authorList>
    </citation>
    <scope>NUCLEOTIDE SEQUENCE</scope>
    <source>
        <strain evidence="3">NA20</strain>
    </source>
</reference>
<dbReference type="RefSeq" id="WP_237871586.1">
    <property type="nucleotide sequence ID" value="NZ_JAKLTR010000006.1"/>
</dbReference>